<sequence length="86" mass="9803">MRQHAVGHHFYITAHAGDGIQQRQPVQRTGRMVSHHNERAVSGDLFEVVSRKGAEDIEMFQNLFHHIQPFQVAVVGGKLPELFFVE</sequence>
<reference evidence="1 2" key="1">
    <citation type="submission" date="2019-05" db="EMBL/GenBank/DDBJ databases">
        <authorList>
            <consortium name="Pathogen Informatics"/>
        </authorList>
    </citation>
    <scope>NUCLEOTIDE SEQUENCE [LARGE SCALE GENOMIC DNA]</scope>
    <source>
        <strain evidence="1 2">NCTC13032</strain>
    </source>
</reference>
<gene>
    <name evidence="1" type="ORF">NCTC13032_01449</name>
</gene>
<dbReference type="EMBL" id="LR590464">
    <property type="protein sequence ID" value="VTP64375.1"/>
    <property type="molecule type" value="Genomic_DNA"/>
</dbReference>
<dbReference type="Proteomes" id="UP000310719">
    <property type="component" value="Chromosome"/>
</dbReference>
<evidence type="ECO:0000313" key="2">
    <source>
        <dbReference type="Proteomes" id="UP000310719"/>
    </source>
</evidence>
<organism evidence="1 2">
    <name type="scientific">Leclercia adecarboxylata</name>
    <dbReference type="NCBI Taxonomy" id="83655"/>
    <lineage>
        <taxon>Bacteria</taxon>
        <taxon>Pseudomonadati</taxon>
        <taxon>Pseudomonadota</taxon>
        <taxon>Gammaproteobacteria</taxon>
        <taxon>Enterobacterales</taxon>
        <taxon>Enterobacteriaceae</taxon>
        <taxon>Leclercia</taxon>
    </lineage>
</organism>
<evidence type="ECO:0000313" key="1">
    <source>
        <dbReference type="EMBL" id="VTP64375.1"/>
    </source>
</evidence>
<accession>A0A4U9HKS1</accession>
<dbReference type="AlphaFoldDB" id="A0A4U9HKS1"/>
<proteinExistence type="predicted"/>
<protein>
    <submittedName>
        <fullName evidence="1">Uncharacterized protein</fullName>
    </submittedName>
</protein>
<name>A0A4U9HKS1_9ENTR</name>